<evidence type="ECO:0000256" key="1">
    <source>
        <dbReference type="SAM" id="SignalP"/>
    </source>
</evidence>
<organism evidence="2 3">
    <name type="scientific">Sphingomonas corticis</name>
    <dbReference type="NCBI Taxonomy" id="2722791"/>
    <lineage>
        <taxon>Bacteria</taxon>
        <taxon>Pseudomonadati</taxon>
        <taxon>Pseudomonadota</taxon>
        <taxon>Alphaproteobacteria</taxon>
        <taxon>Sphingomonadales</taxon>
        <taxon>Sphingomonadaceae</taxon>
        <taxon>Sphingomonas</taxon>
    </lineage>
</organism>
<protein>
    <submittedName>
        <fullName evidence="2">Uncharacterized protein</fullName>
    </submittedName>
</protein>
<dbReference type="Proteomes" id="UP000732399">
    <property type="component" value="Unassembled WGS sequence"/>
</dbReference>
<name>A0ABX1CW42_9SPHN</name>
<dbReference type="EMBL" id="JAAVJH010000013">
    <property type="protein sequence ID" value="NJR80147.1"/>
    <property type="molecule type" value="Genomic_DNA"/>
</dbReference>
<gene>
    <name evidence="2" type="ORF">HBH26_16315</name>
</gene>
<proteinExistence type="predicted"/>
<evidence type="ECO:0000313" key="3">
    <source>
        <dbReference type="Proteomes" id="UP000732399"/>
    </source>
</evidence>
<feature type="signal peptide" evidence="1">
    <location>
        <begin position="1"/>
        <end position="21"/>
    </location>
</feature>
<evidence type="ECO:0000313" key="2">
    <source>
        <dbReference type="EMBL" id="NJR80147.1"/>
    </source>
</evidence>
<reference evidence="2 3" key="1">
    <citation type="submission" date="2020-03" db="EMBL/GenBank/DDBJ databases">
        <authorList>
            <person name="Wang L."/>
            <person name="He N."/>
            <person name="Li Y."/>
            <person name="Fang Y."/>
            <person name="Zhang F."/>
        </authorList>
    </citation>
    <scope>NUCLEOTIDE SEQUENCE [LARGE SCALE GENOMIC DNA]</scope>
    <source>
        <strain evidence="2 3">36D10-4-7</strain>
    </source>
</reference>
<sequence>MRILPFLAAASAALVSTVGIAQSPAEQRFTRGGRTYVYTTAAREDGRTLIVGREINTNARFRLLVKGDQVSGYSNGVPVRFRAEAPAAPATMAASN</sequence>
<keyword evidence="1" id="KW-0732">Signal</keyword>
<keyword evidence="3" id="KW-1185">Reference proteome</keyword>
<dbReference type="RefSeq" id="WP_168135702.1">
    <property type="nucleotide sequence ID" value="NZ_JAAVJH010000013.1"/>
</dbReference>
<comment type="caution">
    <text evidence="2">The sequence shown here is derived from an EMBL/GenBank/DDBJ whole genome shotgun (WGS) entry which is preliminary data.</text>
</comment>
<accession>A0ABX1CW42</accession>
<feature type="chain" id="PRO_5047229569" evidence="1">
    <location>
        <begin position="22"/>
        <end position="96"/>
    </location>
</feature>